<dbReference type="InterPro" id="IPR002104">
    <property type="entry name" value="Integrase_catalytic"/>
</dbReference>
<reference evidence="4 5" key="1">
    <citation type="submission" date="2017-07" db="EMBL/GenBank/DDBJ databases">
        <title>Phenotypical and genomic characterization of a clinical isolate of Shewanella bicestrii sp. nov. producing an extended-spectrum beta-lactamase and a new oxacillinase variant.</title>
        <authorList>
            <person name="Jousset A.B."/>
            <person name="Bonnin R.A."/>
            <person name="Girlich D."/>
            <person name="Dabos L."/>
            <person name="Potron A."/>
            <person name="Dortet L."/>
            <person name="Glaser P."/>
            <person name="Naas T."/>
        </authorList>
    </citation>
    <scope>NUCLEOTIDE SEQUENCE [LARGE SCALE GENOMIC DNA]</scope>
    <source>
        <strain evidence="4 5">JAB-1</strain>
        <plasmid evidence="5">pshe-ctx-m</plasmid>
    </source>
</reference>
<dbReference type="PROSITE" id="PS51898">
    <property type="entry name" value="TYR_RECOMBINASE"/>
    <property type="match status" value="1"/>
</dbReference>
<keyword evidence="4" id="KW-0614">Plasmid</keyword>
<evidence type="ECO:0000313" key="5">
    <source>
        <dbReference type="Proteomes" id="UP000198367"/>
    </source>
</evidence>
<feature type="domain" description="Tyr recombinase" evidence="3">
    <location>
        <begin position="99"/>
        <end position="309"/>
    </location>
</feature>
<protein>
    <recommendedName>
        <fullName evidence="3">Tyr recombinase domain-containing protein</fullName>
    </recommendedName>
</protein>
<dbReference type="GO" id="GO:0006310">
    <property type="term" value="P:DNA recombination"/>
    <property type="evidence" value="ECO:0007669"/>
    <property type="project" value="UniProtKB-KW"/>
</dbReference>
<name>A0A220UU64_9GAMM</name>
<dbReference type="InterPro" id="IPR013762">
    <property type="entry name" value="Integrase-like_cat_sf"/>
</dbReference>
<dbReference type="InterPro" id="IPR011010">
    <property type="entry name" value="DNA_brk_join_enz"/>
</dbReference>
<dbReference type="Pfam" id="PF00589">
    <property type="entry name" value="Phage_integrase"/>
    <property type="match status" value="1"/>
</dbReference>
<dbReference type="CDD" id="cd00799">
    <property type="entry name" value="INT_Cre_C"/>
    <property type="match status" value="1"/>
</dbReference>
<dbReference type="Proteomes" id="UP000198367">
    <property type="component" value="Plasmid pSHE-CTX-M"/>
</dbReference>
<evidence type="ECO:0000259" key="3">
    <source>
        <dbReference type="PROSITE" id="PS51898"/>
    </source>
</evidence>
<geneLocation type="plasmid" evidence="5">
    <name>pshe-ctx-m</name>
</geneLocation>
<evidence type="ECO:0000256" key="1">
    <source>
        <dbReference type="ARBA" id="ARBA00023125"/>
    </source>
</evidence>
<dbReference type="Gene3D" id="1.10.150.130">
    <property type="match status" value="1"/>
</dbReference>
<keyword evidence="5" id="KW-1185">Reference proteome</keyword>
<dbReference type="GO" id="GO:0015074">
    <property type="term" value="P:DNA integration"/>
    <property type="evidence" value="ECO:0007669"/>
    <property type="project" value="InterPro"/>
</dbReference>
<dbReference type="EMBL" id="CP022359">
    <property type="protein sequence ID" value="ASK71481.1"/>
    <property type="molecule type" value="Genomic_DNA"/>
</dbReference>
<dbReference type="RefSeq" id="WP_089069036.1">
    <property type="nucleotide sequence ID" value="NZ_CP022359.1"/>
</dbReference>
<keyword evidence="1" id="KW-0238">DNA-binding</keyword>
<dbReference type="AlphaFoldDB" id="A0A220UU64"/>
<dbReference type="SUPFAM" id="SSF56349">
    <property type="entry name" value="DNA breaking-rejoining enzymes"/>
    <property type="match status" value="1"/>
</dbReference>
<dbReference type="PANTHER" id="PTHR34605:SF3">
    <property type="entry name" value="P CELL-TYPE AGGLUTINATION PROTEIN MAP4-LIKE-RELATED"/>
    <property type="match status" value="1"/>
</dbReference>
<dbReference type="PANTHER" id="PTHR34605">
    <property type="entry name" value="PHAGE_INTEGRASE DOMAIN-CONTAINING PROTEIN"/>
    <property type="match status" value="1"/>
</dbReference>
<dbReference type="InterPro" id="IPR010998">
    <property type="entry name" value="Integrase_recombinase_N"/>
</dbReference>
<accession>A0A220UU64</accession>
<dbReference type="KEGG" id="sbj:CF168_21650"/>
<evidence type="ECO:0000256" key="2">
    <source>
        <dbReference type="ARBA" id="ARBA00023172"/>
    </source>
</evidence>
<organism evidence="4 5">
    <name type="scientific">Shewanella bicestrii</name>
    <dbReference type="NCBI Taxonomy" id="2018305"/>
    <lineage>
        <taxon>Bacteria</taxon>
        <taxon>Pseudomonadati</taxon>
        <taxon>Pseudomonadota</taxon>
        <taxon>Gammaproteobacteria</taxon>
        <taxon>Alteromonadales</taxon>
        <taxon>Shewanellaceae</taxon>
        <taxon>Shewanella</taxon>
    </lineage>
</organism>
<dbReference type="SUPFAM" id="SSF47823">
    <property type="entry name" value="lambda integrase-like, N-terminal domain"/>
    <property type="match status" value="1"/>
</dbReference>
<gene>
    <name evidence="4" type="ORF">CF168_21650</name>
</gene>
<evidence type="ECO:0000313" key="4">
    <source>
        <dbReference type="EMBL" id="ASK71481.1"/>
    </source>
</evidence>
<dbReference type="Gene3D" id="1.10.443.10">
    <property type="entry name" value="Intergrase catalytic core"/>
    <property type="match status" value="1"/>
</dbReference>
<dbReference type="GO" id="GO:0003677">
    <property type="term" value="F:DNA binding"/>
    <property type="evidence" value="ECO:0007669"/>
    <property type="project" value="UniProtKB-KW"/>
</dbReference>
<dbReference type="InterPro" id="IPR052925">
    <property type="entry name" value="Phage_Integrase-like_Recomb"/>
</dbReference>
<sequence length="312" mass="35657">MSRLERYLHAATRDNTRNSYRTAIEHYEVSWQGMLPATAEQIARYLVDHAETLAYSTLKQRLAALAQWHQSQGFADPTKAPLVKKVLKGIVELHPAQEKQAKPLQLETLETICQWLELQIGQAREQAPSSVNLCVLLRNKALLLIGFWRAFRSDELCRLRIEHITVTPGEGMTLYLPRTKTDVAGRGVTHRVPVLSRLCPVSAYLDWLHHTGLQNGPVFRKISQNGKLSEKALNPRSIIPLLRQFFLASGITDAEQYSSHSLRRGFASWAGTQQWDLKSLMAYVGWKNMHSALRYIEIHDRFAQRRIEQGLK</sequence>
<proteinExistence type="predicted"/>
<keyword evidence="2" id="KW-0233">DNA recombination</keyword>